<evidence type="ECO:0000256" key="5">
    <source>
        <dbReference type="ARBA" id="ARBA00022692"/>
    </source>
</evidence>
<dbReference type="Gene3D" id="1.10.3720.10">
    <property type="entry name" value="MetI-like"/>
    <property type="match status" value="1"/>
</dbReference>
<gene>
    <name evidence="10" type="ORF">DKG75_06930</name>
</gene>
<dbReference type="EMBL" id="QGLF01000002">
    <property type="protein sequence ID" value="PWR21724.1"/>
    <property type="molecule type" value="Genomic_DNA"/>
</dbReference>
<dbReference type="AlphaFoldDB" id="A0A317E5U7"/>
<accession>A0A317E5U7</accession>
<keyword evidence="6 8" id="KW-1133">Transmembrane helix</keyword>
<evidence type="ECO:0000256" key="6">
    <source>
        <dbReference type="ARBA" id="ARBA00022989"/>
    </source>
</evidence>
<dbReference type="InterPro" id="IPR000515">
    <property type="entry name" value="MetI-like"/>
</dbReference>
<evidence type="ECO:0000313" key="10">
    <source>
        <dbReference type="EMBL" id="PWR21724.1"/>
    </source>
</evidence>
<feature type="domain" description="ABC transmembrane type-1" evidence="9">
    <location>
        <begin position="80"/>
        <end position="286"/>
    </location>
</feature>
<dbReference type="InterPro" id="IPR035906">
    <property type="entry name" value="MetI-like_sf"/>
</dbReference>
<evidence type="ECO:0000256" key="8">
    <source>
        <dbReference type="RuleBase" id="RU363032"/>
    </source>
</evidence>
<evidence type="ECO:0000256" key="1">
    <source>
        <dbReference type="ARBA" id="ARBA00004651"/>
    </source>
</evidence>
<dbReference type="SUPFAM" id="SSF161098">
    <property type="entry name" value="MetI-like"/>
    <property type="match status" value="1"/>
</dbReference>
<name>A0A317E5U7_9PROT</name>
<sequence>MRGSTPLPAEPVAARIETALRNARGRLDPYWWLVAPLLIVTIGLYLLPLGNILVLSVTDPKPGLDNYERLVTAAGPVKVLMTTLRICAVTTAISIVLGFCVAFAMAHAGDRHQRILLVGVLVPLWISVLVRAFSWLVLLRDQGPVNDWLMRGGLIDEPLALVRNELGVVIGMVHYLIPYAVLPIFAVMRGIDQRLLFASRSLGAGPATTFLKVYLPLTLPGVFAAMVIVFVFGLGFYVTPAILGGGRVVMLAESVSVAILQTVRWGFGAAQSVVLLVLTLVLIGIMGKTVGLKKGFG</sequence>
<proteinExistence type="inferred from homology"/>
<dbReference type="PANTHER" id="PTHR42929:SF5">
    <property type="entry name" value="ABC TRANSPORTER PERMEASE PROTEIN"/>
    <property type="match status" value="1"/>
</dbReference>
<dbReference type="Proteomes" id="UP000246077">
    <property type="component" value="Unassembled WGS sequence"/>
</dbReference>
<evidence type="ECO:0000259" key="9">
    <source>
        <dbReference type="PROSITE" id="PS50928"/>
    </source>
</evidence>
<feature type="transmembrane region" description="Helical" evidence="8">
    <location>
        <begin position="195"/>
        <end position="215"/>
    </location>
</feature>
<comment type="subcellular location">
    <subcellularLocation>
        <location evidence="1 8">Cell membrane</location>
        <topology evidence="1 8">Multi-pass membrane protein</topology>
    </subcellularLocation>
</comment>
<feature type="transmembrane region" description="Helical" evidence="8">
    <location>
        <begin position="115"/>
        <end position="138"/>
    </location>
</feature>
<keyword evidence="11" id="KW-1185">Reference proteome</keyword>
<evidence type="ECO:0000313" key="11">
    <source>
        <dbReference type="Proteomes" id="UP000246077"/>
    </source>
</evidence>
<dbReference type="Pfam" id="PF00528">
    <property type="entry name" value="BPD_transp_1"/>
    <property type="match status" value="1"/>
</dbReference>
<dbReference type="CDD" id="cd06261">
    <property type="entry name" value="TM_PBP2"/>
    <property type="match status" value="1"/>
</dbReference>
<dbReference type="PROSITE" id="PS50928">
    <property type="entry name" value="ABC_TM1"/>
    <property type="match status" value="1"/>
</dbReference>
<keyword evidence="5 8" id="KW-0812">Transmembrane</keyword>
<keyword evidence="3 8" id="KW-0813">Transport</keyword>
<protein>
    <submittedName>
        <fullName evidence="10">ABC transporter permease</fullName>
    </submittedName>
</protein>
<feature type="transmembrane region" description="Helical" evidence="8">
    <location>
        <begin position="30"/>
        <end position="57"/>
    </location>
</feature>
<evidence type="ECO:0000256" key="4">
    <source>
        <dbReference type="ARBA" id="ARBA00022475"/>
    </source>
</evidence>
<evidence type="ECO:0000256" key="3">
    <source>
        <dbReference type="ARBA" id="ARBA00022448"/>
    </source>
</evidence>
<reference evidence="11" key="1">
    <citation type="submission" date="2018-05" db="EMBL/GenBank/DDBJ databases">
        <title>Zavarzinia sp. HR-AS.</title>
        <authorList>
            <person name="Lee Y."/>
            <person name="Jeon C.O."/>
        </authorList>
    </citation>
    <scope>NUCLEOTIDE SEQUENCE [LARGE SCALE GENOMIC DNA]</scope>
    <source>
        <strain evidence="11">DSM 1231</strain>
    </source>
</reference>
<evidence type="ECO:0000256" key="2">
    <source>
        <dbReference type="ARBA" id="ARBA00007069"/>
    </source>
</evidence>
<feature type="transmembrane region" description="Helical" evidence="8">
    <location>
        <begin position="77"/>
        <end position="103"/>
    </location>
</feature>
<organism evidence="10 11">
    <name type="scientific">Zavarzinia compransoris</name>
    <dbReference type="NCBI Taxonomy" id="1264899"/>
    <lineage>
        <taxon>Bacteria</taxon>
        <taxon>Pseudomonadati</taxon>
        <taxon>Pseudomonadota</taxon>
        <taxon>Alphaproteobacteria</taxon>
        <taxon>Rhodospirillales</taxon>
        <taxon>Zavarziniaceae</taxon>
        <taxon>Zavarzinia</taxon>
    </lineage>
</organism>
<evidence type="ECO:0000256" key="7">
    <source>
        <dbReference type="ARBA" id="ARBA00023136"/>
    </source>
</evidence>
<dbReference type="PANTHER" id="PTHR42929">
    <property type="entry name" value="INNER MEMBRANE ABC TRANSPORTER PERMEASE PROTEIN YDCU-RELATED-RELATED"/>
    <property type="match status" value="1"/>
</dbReference>
<dbReference type="GO" id="GO:0005886">
    <property type="term" value="C:plasma membrane"/>
    <property type="evidence" value="ECO:0007669"/>
    <property type="project" value="UniProtKB-SubCell"/>
</dbReference>
<dbReference type="OrthoDB" id="7915284at2"/>
<feature type="transmembrane region" description="Helical" evidence="8">
    <location>
        <begin position="221"/>
        <end position="244"/>
    </location>
</feature>
<comment type="similarity">
    <text evidence="2">Belongs to the binding-protein-dependent transport system permease family. CysTW subfamily.</text>
</comment>
<keyword evidence="4" id="KW-1003">Cell membrane</keyword>
<feature type="transmembrane region" description="Helical" evidence="8">
    <location>
        <begin position="265"/>
        <end position="287"/>
    </location>
</feature>
<keyword evidence="7 8" id="KW-0472">Membrane</keyword>
<comment type="caution">
    <text evidence="10">The sequence shown here is derived from an EMBL/GenBank/DDBJ whole genome shotgun (WGS) entry which is preliminary data.</text>
</comment>
<feature type="transmembrane region" description="Helical" evidence="8">
    <location>
        <begin position="166"/>
        <end position="188"/>
    </location>
</feature>
<dbReference type="GO" id="GO:0055085">
    <property type="term" value="P:transmembrane transport"/>
    <property type="evidence" value="ECO:0007669"/>
    <property type="project" value="InterPro"/>
</dbReference>